<feature type="region of interest" description="Disordered" evidence="6">
    <location>
        <begin position="340"/>
        <end position="375"/>
    </location>
</feature>
<feature type="compositionally biased region" description="Low complexity" evidence="6">
    <location>
        <begin position="341"/>
        <end position="375"/>
    </location>
</feature>
<gene>
    <name evidence="8" type="ORF">H9638_07460</name>
</gene>
<dbReference type="Pfam" id="PF03706">
    <property type="entry name" value="LPG_synthase_TM"/>
    <property type="match status" value="1"/>
</dbReference>
<feature type="transmembrane region" description="Helical" evidence="7">
    <location>
        <begin position="230"/>
        <end position="252"/>
    </location>
</feature>
<keyword evidence="2" id="KW-1003">Cell membrane</keyword>
<dbReference type="PANTHER" id="PTHR39087">
    <property type="entry name" value="UPF0104 MEMBRANE PROTEIN MJ1595"/>
    <property type="match status" value="1"/>
</dbReference>
<sequence>MLREIWLRLRGSRTARWLAGAVVLLLIVEYVVLPQLVGSDNVFRALTGLSPVLLGAAAGLEILSLCAYSALTRVVLPGSRRPRYFTLLRIDLSDLAVNHVVPGGGTTSAAVRYSLLTRAGVRPQDALSAAMVQVVGANLVLGALFAVGMLSALGEVRVNRYFVTAGVVVLLLLAVSGLVLSVLDRRLTGAVRAARRVAGWVKVVKPDSAENFVRTMAAETAMFRQDPGRLARALVLAVSYWGFDAACLWTFVAAFGHVLAPGELLIAYALGNLVALAPLTPGGLGLVEGVLVPVLVGFGAPNSAAVLGVLSWRIFNFWLPIPAGGLAWLWLRMGPLRRTSPQGRRAAGAPRAAGTPNGADPSGDAGTASAAGSSS</sequence>
<protein>
    <submittedName>
        <fullName evidence="8">Flippase-like domain-containing protein</fullName>
    </submittedName>
</protein>
<evidence type="ECO:0000256" key="7">
    <source>
        <dbReference type="SAM" id="Phobius"/>
    </source>
</evidence>
<dbReference type="NCBIfam" id="TIGR00374">
    <property type="entry name" value="flippase-like domain"/>
    <property type="match status" value="1"/>
</dbReference>
<proteinExistence type="predicted"/>
<dbReference type="EMBL" id="JACSQC010000003">
    <property type="protein sequence ID" value="MBD8043649.1"/>
    <property type="molecule type" value="Genomic_DNA"/>
</dbReference>
<organism evidence="8 9">
    <name type="scientific">Arthrobacter pullicola</name>
    <dbReference type="NCBI Taxonomy" id="2762224"/>
    <lineage>
        <taxon>Bacteria</taxon>
        <taxon>Bacillati</taxon>
        <taxon>Actinomycetota</taxon>
        <taxon>Actinomycetes</taxon>
        <taxon>Micrococcales</taxon>
        <taxon>Micrococcaceae</taxon>
        <taxon>Arthrobacter</taxon>
    </lineage>
</organism>
<feature type="transmembrane region" description="Helical" evidence="7">
    <location>
        <begin position="15"/>
        <end position="33"/>
    </location>
</feature>
<feature type="transmembrane region" description="Helical" evidence="7">
    <location>
        <begin position="53"/>
        <end position="76"/>
    </location>
</feature>
<dbReference type="RefSeq" id="WP_191746575.1">
    <property type="nucleotide sequence ID" value="NZ_JACSQC010000003.1"/>
</dbReference>
<evidence type="ECO:0000313" key="9">
    <source>
        <dbReference type="Proteomes" id="UP000652763"/>
    </source>
</evidence>
<keyword evidence="9" id="KW-1185">Reference proteome</keyword>
<feature type="transmembrane region" description="Helical" evidence="7">
    <location>
        <begin position="161"/>
        <end position="183"/>
    </location>
</feature>
<reference evidence="8 9" key="1">
    <citation type="submission" date="2020-08" db="EMBL/GenBank/DDBJ databases">
        <title>A Genomic Blueprint of the Chicken Gut Microbiome.</title>
        <authorList>
            <person name="Gilroy R."/>
            <person name="Ravi A."/>
            <person name="Getino M."/>
            <person name="Pursley I."/>
            <person name="Horton D.L."/>
            <person name="Alikhan N.-F."/>
            <person name="Baker D."/>
            <person name="Gharbi K."/>
            <person name="Hall N."/>
            <person name="Watson M."/>
            <person name="Adriaenssens E.M."/>
            <person name="Foster-Nyarko E."/>
            <person name="Jarju S."/>
            <person name="Secka A."/>
            <person name="Antonio M."/>
            <person name="Oren A."/>
            <person name="Chaudhuri R."/>
            <person name="La Ragione R.M."/>
            <person name="Hildebrand F."/>
            <person name="Pallen M.J."/>
        </authorList>
    </citation>
    <scope>NUCLEOTIDE SEQUENCE [LARGE SCALE GENOMIC DNA]</scope>
    <source>
        <strain evidence="8 9">Sa2BUA2</strain>
    </source>
</reference>
<feature type="transmembrane region" description="Helical" evidence="7">
    <location>
        <begin position="310"/>
        <end position="331"/>
    </location>
</feature>
<feature type="transmembrane region" description="Helical" evidence="7">
    <location>
        <begin position="284"/>
        <end position="304"/>
    </location>
</feature>
<dbReference type="PANTHER" id="PTHR39087:SF2">
    <property type="entry name" value="UPF0104 MEMBRANE PROTEIN MJ1595"/>
    <property type="match status" value="1"/>
</dbReference>
<accession>A0ABR8YHG4</accession>
<evidence type="ECO:0000256" key="3">
    <source>
        <dbReference type="ARBA" id="ARBA00022692"/>
    </source>
</evidence>
<evidence type="ECO:0000256" key="4">
    <source>
        <dbReference type="ARBA" id="ARBA00022989"/>
    </source>
</evidence>
<keyword evidence="3 7" id="KW-0812">Transmembrane</keyword>
<evidence type="ECO:0000256" key="2">
    <source>
        <dbReference type="ARBA" id="ARBA00022475"/>
    </source>
</evidence>
<evidence type="ECO:0000313" key="8">
    <source>
        <dbReference type="EMBL" id="MBD8043649.1"/>
    </source>
</evidence>
<evidence type="ECO:0000256" key="1">
    <source>
        <dbReference type="ARBA" id="ARBA00004651"/>
    </source>
</evidence>
<comment type="subcellular location">
    <subcellularLocation>
        <location evidence="1">Cell membrane</location>
        <topology evidence="1">Multi-pass membrane protein</topology>
    </subcellularLocation>
</comment>
<evidence type="ECO:0000256" key="5">
    <source>
        <dbReference type="ARBA" id="ARBA00023136"/>
    </source>
</evidence>
<feature type="transmembrane region" description="Helical" evidence="7">
    <location>
        <begin position="126"/>
        <end position="149"/>
    </location>
</feature>
<name>A0ABR8YHG4_9MICC</name>
<keyword evidence="5 7" id="KW-0472">Membrane</keyword>
<dbReference type="Proteomes" id="UP000652763">
    <property type="component" value="Unassembled WGS sequence"/>
</dbReference>
<evidence type="ECO:0000256" key="6">
    <source>
        <dbReference type="SAM" id="MobiDB-lite"/>
    </source>
</evidence>
<dbReference type="InterPro" id="IPR022791">
    <property type="entry name" value="L-PG_synthase/AglD"/>
</dbReference>
<comment type="caution">
    <text evidence="8">The sequence shown here is derived from an EMBL/GenBank/DDBJ whole genome shotgun (WGS) entry which is preliminary data.</text>
</comment>
<keyword evidence="4 7" id="KW-1133">Transmembrane helix</keyword>